<evidence type="ECO:0000313" key="1">
    <source>
        <dbReference type="EMBL" id="CAF1651308.1"/>
    </source>
</evidence>
<name>A0A8S2XHJ8_9BILA</name>
<gene>
    <name evidence="1" type="ORF">OVA965_LOCUS44840</name>
    <name evidence="2" type="ORF">TMI583_LOCUS47864</name>
</gene>
<dbReference type="Proteomes" id="UP000682733">
    <property type="component" value="Unassembled WGS sequence"/>
</dbReference>
<dbReference type="EMBL" id="CAJOBA010094739">
    <property type="protein sequence ID" value="CAF4498714.1"/>
    <property type="molecule type" value="Genomic_DNA"/>
</dbReference>
<accession>A0A8S2XHJ8</accession>
<dbReference type="PANTHER" id="PTHR21178">
    <property type="entry name" value="CILIA- AND FLAGELLA-ASSOCIATED PROTEIN 61"/>
    <property type="match status" value="1"/>
</dbReference>
<comment type="caution">
    <text evidence="2">The sequence shown here is derived from an EMBL/GenBank/DDBJ whole genome shotgun (WGS) entry which is preliminary data.</text>
</comment>
<dbReference type="AlphaFoldDB" id="A0A8S2XHJ8"/>
<proteinExistence type="predicted"/>
<reference evidence="2" key="1">
    <citation type="submission" date="2021-02" db="EMBL/GenBank/DDBJ databases">
        <authorList>
            <person name="Nowell W R."/>
        </authorList>
    </citation>
    <scope>NUCLEOTIDE SEQUENCE</scope>
</reference>
<evidence type="ECO:0000313" key="2">
    <source>
        <dbReference type="EMBL" id="CAF4498714.1"/>
    </source>
</evidence>
<dbReference type="Proteomes" id="UP000677228">
    <property type="component" value="Unassembled WGS sequence"/>
</dbReference>
<dbReference type="InterPro" id="IPR038884">
    <property type="entry name" value="CFAP61"/>
</dbReference>
<evidence type="ECO:0000313" key="3">
    <source>
        <dbReference type="Proteomes" id="UP000682733"/>
    </source>
</evidence>
<organism evidence="2 3">
    <name type="scientific">Didymodactylos carnosus</name>
    <dbReference type="NCBI Taxonomy" id="1234261"/>
    <lineage>
        <taxon>Eukaryota</taxon>
        <taxon>Metazoa</taxon>
        <taxon>Spiralia</taxon>
        <taxon>Gnathifera</taxon>
        <taxon>Rotifera</taxon>
        <taxon>Eurotatoria</taxon>
        <taxon>Bdelloidea</taxon>
        <taxon>Philodinida</taxon>
        <taxon>Philodinidae</taxon>
        <taxon>Didymodactylos</taxon>
    </lineage>
</organism>
<dbReference type="PANTHER" id="PTHR21178:SF8">
    <property type="entry name" value="CILIA- AND FLAGELLA-ASSOCIATED PROTEIN 61"/>
    <property type="match status" value="1"/>
</dbReference>
<protein>
    <submittedName>
        <fullName evidence="2">Uncharacterized protein</fullName>
    </submittedName>
</protein>
<feature type="non-terminal residue" evidence="2">
    <location>
        <position position="1"/>
    </location>
</feature>
<sequence>MCPYLRFNNLTLISPHGLPGELPPSQLRQLFLPSNLEYDINELARISLRSYVNIICAKLKAINRPMKLAILNDETVVPYDHLLMCTGNQFRVIAPMQAK</sequence>
<dbReference type="EMBL" id="CAJNOK010066262">
    <property type="protein sequence ID" value="CAF1651308.1"/>
    <property type="molecule type" value="Genomic_DNA"/>
</dbReference>